<feature type="transmembrane region" description="Helical" evidence="5">
    <location>
        <begin position="368"/>
        <end position="386"/>
    </location>
</feature>
<dbReference type="Gene3D" id="1.20.1740.10">
    <property type="entry name" value="Amino acid/polyamine transporter I"/>
    <property type="match status" value="1"/>
</dbReference>
<sequence>MSDDPYTIKPGKTKQPPTTWVGRFKYLGPGIVVSGSIVGSGEILLTAGLGAAAGFTLLWWVLFSCWVKSLIQAELARYVVTSGDTYLRALNRLPGKIQGPNGPISWPIWLGLIGFVPGILTSGGIIGGAGQALGLMLPVVDGAWATVIAALIVMAILGSGDYGRFEKVMLAMVLSFSFATIVSALLMQSTDFAATPANIMEGLRFEGLTEHWVLAIGMYGATGVAASEISAYTYWCVEKGYPSYVGSERDDPQWLDRAKGWIRVVQTDVWVTLVILTFATLSFYFLGAGVLNRLGELPSGTDTITVLSNMFTATLGPWAFWLFIFGAFCILFSTTLSGIGAGSRSFPDLMVTFGFIDRQNLARRKKWTRGYIVAMPVISMLIYVFYQEPITLVIFGATFGAFMLPVQSFMTLYLQAKQMDQRIRPRVWVTACIFVIFFVQAILSAFIIKNILFN</sequence>
<dbReference type="NCBIfam" id="NF037982">
    <property type="entry name" value="Nramp_1"/>
    <property type="match status" value="1"/>
</dbReference>
<evidence type="ECO:0008006" key="7">
    <source>
        <dbReference type="Google" id="ProtNLM"/>
    </source>
</evidence>
<dbReference type="PANTHER" id="PTHR11706:SF3">
    <property type="entry name" value="METAL ION TRANSPORT PROTEIN"/>
    <property type="match status" value="1"/>
</dbReference>
<feature type="transmembrane region" description="Helical" evidence="5">
    <location>
        <begin position="269"/>
        <end position="291"/>
    </location>
</feature>
<protein>
    <recommendedName>
        <fullName evidence="7">Amino acid transporter transmembrane domain-containing protein</fullName>
    </recommendedName>
</protein>
<evidence type="ECO:0000313" key="6">
    <source>
        <dbReference type="EMBL" id="SUZ95095.1"/>
    </source>
</evidence>
<accession>A0A381RT77</accession>
<evidence type="ECO:0000256" key="5">
    <source>
        <dbReference type="SAM" id="Phobius"/>
    </source>
</evidence>
<dbReference type="GO" id="GO:0005886">
    <property type="term" value="C:plasma membrane"/>
    <property type="evidence" value="ECO:0007669"/>
    <property type="project" value="TreeGrafter"/>
</dbReference>
<name>A0A381RT77_9ZZZZ</name>
<feature type="transmembrane region" description="Helical" evidence="5">
    <location>
        <begin position="135"/>
        <end position="157"/>
    </location>
</feature>
<dbReference type="GO" id="GO:0015086">
    <property type="term" value="F:cadmium ion transmembrane transporter activity"/>
    <property type="evidence" value="ECO:0007669"/>
    <property type="project" value="TreeGrafter"/>
</dbReference>
<evidence type="ECO:0000256" key="4">
    <source>
        <dbReference type="ARBA" id="ARBA00023136"/>
    </source>
</evidence>
<keyword evidence="3 5" id="KW-1133">Transmembrane helix</keyword>
<reference evidence="6" key="1">
    <citation type="submission" date="2018-05" db="EMBL/GenBank/DDBJ databases">
        <authorList>
            <person name="Lanie J.A."/>
            <person name="Ng W.-L."/>
            <person name="Kazmierczak K.M."/>
            <person name="Andrzejewski T.M."/>
            <person name="Davidsen T.M."/>
            <person name="Wayne K.J."/>
            <person name="Tettelin H."/>
            <person name="Glass J.I."/>
            <person name="Rusch D."/>
            <person name="Podicherti R."/>
            <person name="Tsui H.-C.T."/>
            <person name="Winkler M.E."/>
        </authorList>
    </citation>
    <scope>NUCLEOTIDE SEQUENCE</scope>
</reference>
<evidence type="ECO:0000256" key="3">
    <source>
        <dbReference type="ARBA" id="ARBA00022989"/>
    </source>
</evidence>
<evidence type="ECO:0000256" key="2">
    <source>
        <dbReference type="ARBA" id="ARBA00022692"/>
    </source>
</evidence>
<comment type="subcellular location">
    <subcellularLocation>
        <location evidence="1">Membrane</location>
        <topology evidence="1">Multi-pass membrane protein</topology>
    </subcellularLocation>
</comment>
<feature type="transmembrane region" description="Helical" evidence="5">
    <location>
        <begin position="212"/>
        <end position="235"/>
    </location>
</feature>
<keyword evidence="2 5" id="KW-0812">Transmembrane</keyword>
<gene>
    <name evidence="6" type="ORF">METZ01_LOCUS47949</name>
</gene>
<proteinExistence type="predicted"/>
<feature type="transmembrane region" description="Helical" evidence="5">
    <location>
        <begin position="318"/>
        <end position="341"/>
    </location>
</feature>
<dbReference type="InterPro" id="IPR001046">
    <property type="entry name" value="NRAMP_fam"/>
</dbReference>
<dbReference type="GO" id="GO:0005384">
    <property type="term" value="F:manganese ion transmembrane transporter activity"/>
    <property type="evidence" value="ECO:0007669"/>
    <property type="project" value="TreeGrafter"/>
</dbReference>
<dbReference type="EMBL" id="UINC01002293">
    <property type="protein sequence ID" value="SUZ95095.1"/>
    <property type="molecule type" value="Genomic_DNA"/>
</dbReference>
<feature type="transmembrane region" description="Helical" evidence="5">
    <location>
        <begin position="43"/>
        <end position="67"/>
    </location>
</feature>
<dbReference type="AlphaFoldDB" id="A0A381RT77"/>
<keyword evidence="4 5" id="KW-0472">Membrane</keyword>
<feature type="transmembrane region" description="Helical" evidence="5">
    <location>
        <begin position="392"/>
        <end position="414"/>
    </location>
</feature>
<dbReference type="GO" id="GO:0034755">
    <property type="term" value="P:iron ion transmembrane transport"/>
    <property type="evidence" value="ECO:0007669"/>
    <property type="project" value="TreeGrafter"/>
</dbReference>
<feature type="transmembrane region" description="Helical" evidence="5">
    <location>
        <begin position="106"/>
        <end position="129"/>
    </location>
</feature>
<dbReference type="PANTHER" id="PTHR11706">
    <property type="entry name" value="SOLUTE CARRIER PROTEIN FAMILY 11 MEMBER"/>
    <property type="match status" value="1"/>
</dbReference>
<dbReference type="Pfam" id="PF01566">
    <property type="entry name" value="Nramp"/>
    <property type="match status" value="1"/>
</dbReference>
<feature type="transmembrane region" description="Helical" evidence="5">
    <location>
        <begin position="169"/>
        <end position="187"/>
    </location>
</feature>
<feature type="transmembrane region" description="Helical" evidence="5">
    <location>
        <begin position="426"/>
        <end position="448"/>
    </location>
</feature>
<evidence type="ECO:0000256" key="1">
    <source>
        <dbReference type="ARBA" id="ARBA00004141"/>
    </source>
</evidence>
<organism evidence="6">
    <name type="scientific">marine metagenome</name>
    <dbReference type="NCBI Taxonomy" id="408172"/>
    <lineage>
        <taxon>unclassified sequences</taxon>
        <taxon>metagenomes</taxon>
        <taxon>ecological metagenomes</taxon>
    </lineage>
</organism>